<comment type="catalytic activity">
    <reaction evidence="2">
        <text>2 GTP = 3',3'-c-di-GMP + 2 diphosphate</text>
        <dbReference type="Rhea" id="RHEA:24898"/>
        <dbReference type="ChEBI" id="CHEBI:33019"/>
        <dbReference type="ChEBI" id="CHEBI:37565"/>
        <dbReference type="ChEBI" id="CHEBI:58805"/>
        <dbReference type="EC" id="2.7.7.65"/>
    </reaction>
</comment>
<dbReference type="CDD" id="cd01949">
    <property type="entry name" value="GGDEF"/>
    <property type="match status" value="1"/>
</dbReference>
<dbReference type="EC" id="2.7.7.65" evidence="1"/>
<dbReference type="RefSeq" id="WP_013659410.1">
    <property type="nucleotide sequence ID" value="NC_015276.1"/>
</dbReference>
<evidence type="ECO:0000259" key="4">
    <source>
        <dbReference type="PROSITE" id="PS50887"/>
    </source>
</evidence>
<name>F2JWB5_MARM1</name>
<keyword evidence="3" id="KW-0472">Membrane</keyword>
<accession>F2JWB5</accession>
<evidence type="ECO:0000256" key="2">
    <source>
        <dbReference type="ARBA" id="ARBA00034247"/>
    </source>
</evidence>
<feature type="transmembrane region" description="Helical" evidence="3">
    <location>
        <begin position="105"/>
        <end position="124"/>
    </location>
</feature>
<dbReference type="eggNOG" id="COG2199">
    <property type="taxonomic scope" value="Bacteria"/>
</dbReference>
<dbReference type="GO" id="GO:0052621">
    <property type="term" value="F:diguanylate cyclase activity"/>
    <property type="evidence" value="ECO:0007669"/>
    <property type="project" value="UniProtKB-EC"/>
</dbReference>
<feature type="transmembrane region" description="Helical" evidence="3">
    <location>
        <begin position="70"/>
        <end position="93"/>
    </location>
</feature>
<feature type="domain" description="GGDEF" evidence="4">
    <location>
        <begin position="227"/>
        <end position="358"/>
    </location>
</feature>
<dbReference type="InterPro" id="IPR043128">
    <property type="entry name" value="Rev_trsase/Diguanyl_cyclase"/>
</dbReference>
<dbReference type="AlphaFoldDB" id="F2JWB5"/>
<dbReference type="SMART" id="SM00267">
    <property type="entry name" value="GGDEF"/>
    <property type="match status" value="1"/>
</dbReference>
<keyword evidence="3" id="KW-1133">Transmembrane helix</keyword>
<reference evidence="5 6" key="1">
    <citation type="journal article" date="2012" name="Stand. Genomic Sci.">
        <title>Complete genome sequence of the melanogenic marine bacterium Marinomonas mediterranea type strain (MMB-1(T)).</title>
        <authorList>
            <person name="Lucas-Elio P."/>
            <person name="Goodwin L."/>
            <person name="Woyke T."/>
            <person name="Pitluck S."/>
            <person name="Nolan M."/>
            <person name="Kyrpides N.C."/>
            <person name="Detter J.C."/>
            <person name="Copeland A."/>
            <person name="Teshima H."/>
            <person name="Bruce D."/>
            <person name="Detter C."/>
            <person name="Tapia R."/>
            <person name="Han S."/>
            <person name="Land M.L."/>
            <person name="Ivanova N."/>
            <person name="Mikhailova N."/>
            <person name="Johnston A.W."/>
            <person name="Sanchez-Amat A."/>
        </authorList>
    </citation>
    <scope>NUCLEOTIDE SEQUENCE [LARGE SCALE GENOMIC DNA]</scope>
    <source>
        <strain evidence="6">ATCC 700492 / JCM 21426 / NBRC 103028 / MMB-1</strain>
    </source>
</reference>
<evidence type="ECO:0000313" key="5">
    <source>
        <dbReference type="EMBL" id="ADZ89503.1"/>
    </source>
</evidence>
<evidence type="ECO:0000256" key="1">
    <source>
        <dbReference type="ARBA" id="ARBA00012528"/>
    </source>
</evidence>
<dbReference type="Proteomes" id="UP000001062">
    <property type="component" value="Chromosome"/>
</dbReference>
<organism evidence="5 6">
    <name type="scientific">Marinomonas mediterranea (strain ATCC 700492 / JCM 21426 / NBRC 103028 / MMB-1)</name>
    <dbReference type="NCBI Taxonomy" id="717774"/>
    <lineage>
        <taxon>Bacteria</taxon>
        <taxon>Pseudomonadati</taxon>
        <taxon>Pseudomonadota</taxon>
        <taxon>Gammaproteobacteria</taxon>
        <taxon>Oceanospirillales</taxon>
        <taxon>Oceanospirillaceae</taxon>
        <taxon>Marinomonas</taxon>
    </lineage>
</organism>
<dbReference type="KEGG" id="mme:Marme_0199"/>
<proteinExistence type="predicted"/>
<keyword evidence="6" id="KW-1185">Reference proteome</keyword>
<dbReference type="InterPro" id="IPR050469">
    <property type="entry name" value="Diguanylate_Cyclase"/>
</dbReference>
<feature type="transmembrane region" description="Helical" evidence="3">
    <location>
        <begin position="129"/>
        <end position="150"/>
    </location>
</feature>
<gene>
    <name evidence="5" type="ordered locus">Marme_0199</name>
</gene>
<dbReference type="InterPro" id="IPR000160">
    <property type="entry name" value="GGDEF_dom"/>
</dbReference>
<evidence type="ECO:0000256" key="3">
    <source>
        <dbReference type="SAM" id="Phobius"/>
    </source>
</evidence>
<dbReference type="PROSITE" id="PS50887">
    <property type="entry name" value="GGDEF"/>
    <property type="match status" value="1"/>
</dbReference>
<dbReference type="PANTHER" id="PTHR45138">
    <property type="entry name" value="REGULATORY COMPONENTS OF SENSORY TRANSDUCTION SYSTEM"/>
    <property type="match status" value="1"/>
</dbReference>
<keyword evidence="3" id="KW-0812">Transmembrane</keyword>
<dbReference type="SUPFAM" id="SSF55073">
    <property type="entry name" value="Nucleotide cyclase"/>
    <property type="match status" value="1"/>
</dbReference>
<sequence length="362" mass="41593">MGYSPIQYESFVSATYRILVGCIAACMMIILFYVIYPPTYSAYLISGCYALFILICISLYAYLAPRSHIIFIAPALKTVFLTTFLPLNWYFVVGAWMGKWRLVDAFPPITAFIIVTSIVVLTLLHSRNVFWAVGISWMLQAIPVLSYLVFHVDELLSLRGLELLATYGPTSLFIFVIIPHQKGIYFKYKTLTNRINKARRDADRDILTDLLNRRGLERWLQSMPMDTSIAVILADIDHFQRLNDTKGYDAGDRTLVELASRLRTVYQGEHRLARWGGEEFLIILVNPEEEKREQNADAFRLALDDMPYKEDLEHKVTLSLGVSSIDKAARFQCLLKQAEESMLFAKRHGRNQTKFYRPSDAE</sequence>
<dbReference type="STRING" id="717774.Marme_0199"/>
<evidence type="ECO:0000313" key="6">
    <source>
        <dbReference type="Proteomes" id="UP000001062"/>
    </source>
</evidence>
<dbReference type="NCBIfam" id="TIGR00254">
    <property type="entry name" value="GGDEF"/>
    <property type="match status" value="1"/>
</dbReference>
<dbReference type="PANTHER" id="PTHR45138:SF9">
    <property type="entry name" value="DIGUANYLATE CYCLASE DGCM-RELATED"/>
    <property type="match status" value="1"/>
</dbReference>
<dbReference type="Pfam" id="PF00990">
    <property type="entry name" value="GGDEF"/>
    <property type="match status" value="1"/>
</dbReference>
<feature type="transmembrane region" description="Helical" evidence="3">
    <location>
        <begin position="156"/>
        <end position="178"/>
    </location>
</feature>
<dbReference type="InterPro" id="IPR029787">
    <property type="entry name" value="Nucleotide_cyclase"/>
</dbReference>
<feature type="transmembrane region" description="Helical" evidence="3">
    <location>
        <begin position="16"/>
        <end position="36"/>
    </location>
</feature>
<dbReference type="OrthoDB" id="9803824at2"/>
<dbReference type="EMBL" id="CP002583">
    <property type="protein sequence ID" value="ADZ89503.1"/>
    <property type="molecule type" value="Genomic_DNA"/>
</dbReference>
<feature type="transmembrane region" description="Helical" evidence="3">
    <location>
        <begin position="42"/>
        <end position="63"/>
    </location>
</feature>
<dbReference type="Gene3D" id="3.30.70.270">
    <property type="match status" value="1"/>
</dbReference>
<protein>
    <recommendedName>
        <fullName evidence="1">diguanylate cyclase</fullName>
        <ecNumber evidence="1">2.7.7.65</ecNumber>
    </recommendedName>
</protein>
<dbReference type="HOGENOM" id="CLU_000445_11_1_6"/>
<dbReference type="PATRIC" id="fig|717774.3.peg.202"/>